<gene>
    <name evidence="2" type="ordered locus">AALP_Aa7g187400</name>
</gene>
<evidence type="ECO:0000256" key="1">
    <source>
        <dbReference type="SAM" id="MobiDB-lite"/>
    </source>
</evidence>
<protein>
    <submittedName>
        <fullName evidence="2">Uncharacterized protein</fullName>
    </submittedName>
</protein>
<dbReference type="eggNOG" id="KOG4210">
    <property type="taxonomic scope" value="Eukaryota"/>
</dbReference>
<keyword evidence="3" id="KW-1185">Reference proteome</keyword>
<evidence type="ECO:0000313" key="3">
    <source>
        <dbReference type="Proteomes" id="UP000029120"/>
    </source>
</evidence>
<dbReference type="AlphaFoldDB" id="A0A087GJ01"/>
<sequence>MDMSNKKSATMALKEGKREPEDNLETIVNLKKQKKDDENKTLISDKAKNETEDNSKDGRAETTSSLVSSNKRLEVRTKRGKRAAYTPQSRIGGNDDQTIIVKGFDSLLPEDDIKSALRCAYIELKEGVEKALKLNGSYLGGWNLVVEKVSRITDRSGKESDWPYPYRCKGLRACDAMPCC</sequence>
<reference evidence="3" key="1">
    <citation type="journal article" date="2015" name="Nat. Plants">
        <title>Genome expansion of Arabis alpina linked with retrotransposition and reduced symmetric DNA methylation.</title>
        <authorList>
            <person name="Willing E.M."/>
            <person name="Rawat V."/>
            <person name="Mandakova T."/>
            <person name="Maumus F."/>
            <person name="James G.V."/>
            <person name="Nordstroem K.J."/>
            <person name="Becker C."/>
            <person name="Warthmann N."/>
            <person name="Chica C."/>
            <person name="Szarzynska B."/>
            <person name="Zytnicki M."/>
            <person name="Albani M.C."/>
            <person name="Kiefer C."/>
            <person name="Bergonzi S."/>
            <person name="Castaings L."/>
            <person name="Mateos J.L."/>
            <person name="Berns M.C."/>
            <person name="Bujdoso N."/>
            <person name="Piofczyk T."/>
            <person name="de Lorenzo L."/>
            <person name="Barrero-Sicilia C."/>
            <person name="Mateos I."/>
            <person name="Piednoel M."/>
            <person name="Hagmann J."/>
            <person name="Chen-Min-Tao R."/>
            <person name="Iglesias-Fernandez R."/>
            <person name="Schuster S.C."/>
            <person name="Alonso-Blanco C."/>
            <person name="Roudier F."/>
            <person name="Carbonero P."/>
            <person name="Paz-Ares J."/>
            <person name="Davis S.J."/>
            <person name="Pecinka A."/>
            <person name="Quesneville H."/>
            <person name="Colot V."/>
            <person name="Lysak M.A."/>
            <person name="Weigel D."/>
            <person name="Coupland G."/>
            <person name="Schneeberger K."/>
        </authorList>
    </citation>
    <scope>NUCLEOTIDE SEQUENCE [LARGE SCALE GENOMIC DNA]</scope>
    <source>
        <strain evidence="3">cv. Pajares</strain>
    </source>
</reference>
<dbReference type="Proteomes" id="UP000029120">
    <property type="component" value="Chromosome 7"/>
</dbReference>
<dbReference type="Gramene" id="KFK29853">
    <property type="protein sequence ID" value="KFK29853"/>
    <property type="gene ID" value="AALP_AA7G187400"/>
</dbReference>
<dbReference type="OrthoDB" id="10486030at2759"/>
<feature type="compositionally biased region" description="Polar residues" evidence="1">
    <location>
        <begin position="61"/>
        <end position="70"/>
    </location>
</feature>
<accession>A0A087GJ01</accession>
<proteinExistence type="predicted"/>
<feature type="compositionally biased region" description="Basic and acidic residues" evidence="1">
    <location>
        <begin position="34"/>
        <end position="60"/>
    </location>
</feature>
<evidence type="ECO:0000313" key="2">
    <source>
        <dbReference type="EMBL" id="KFK29853.1"/>
    </source>
</evidence>
<feature type="region of interest" description="Disordered" evidence="1">
    <location>
        <begin position="1"/>
        <end position="90"/>
    </location>
</feature>
<organism evidence="2 3">
    <name type="scientific">Arabis alpina</name>
    <name type="common">Alpine rock-cress</name>
    <dbReference type="NCBI Taxonomy" id="50452"/>
    <lineage>
        <taxon>Eukaryota</taxon>
        <taxon>Viridiplantae</taxon>
        <taxon>Streptophyta</taxon>
        <taxon>Embryophyta</taxon>
        <taxon>Tracheophyta</taxon>
        <taxon>Spermatophyta</taxon>
        <taxon>Magnoliopsida</taxon>
        <taxon>eudicotyledons</taxon>
        <taxon>Gunneridae</taxon>
        <taxon>Pentapetalae</taxon>
        <taxon>rosids</taxon>
        <taxon>malvids</taxon>
        <taxon>Brassicales</taxon>
        <taxon>Brassicaceae</taxon>
        <taxon>Arabideae</taxon>
        <taxon>Arabis</taxon>
    </lineage>
</organism>
<dbReference type="EMBL" id="CM002875">
    <property type="protein sequence ID" value="KFK29853.1"/>
    <property type="molecule type" value="Genomic_DNA"/>
</dbReference>
<dbReference type="OMA" id="CKGLRAC"/>
<name>A0A087GJ01_ARAAL</name>